<evidence type="ECO:0000313" key="3">
    <source>
        <dbReference type="Proteomes" id="UP000789524"/>
    </source>
</evidence>
<dbReference type="Proteomes" id="UP000789524">
    <property type="component" value="Unassembled WGS sequence"/>
</dbReference>
<gene>
    <name evidence="2" type="ORF">DCHRY22_LOCUS16108</name>
</gene>
<protein>
    <submittedName>
        <fullName evidence="2">(African queen) hypothetical protein</fullName>
    </submittedName>
</protein>
<dbReference type="OrthoDB" id="6776522at2759"/>
<name>A0A8J2WFR3_9NEOP</name>
<sequence length="116" mass="12691">MIWFCPICRSSVSPIPSGTLPRPGTKQVTVTVQETVVEPAQPPPPQPQATTVRHHHASSATKELDDLMASLSDFKHGYFQWCEEFAPNISRLAPARGDLAAKDSSYYVTGVVGPWD</sequence>
<feature type="region of interest" description="Disordered" evidence="1">
    <location>
        <begin position="38"/>
        <end position="59"/>
    </location>
</feature>
<keyword evidence="3" id="KW-1185">Reference proteome</keyword>
<dbReference type="EMBL" id="CAKASE010000083">
    <property type="protein sequence ID" value="CAG9585764.1"/>
    <property type="molecule type" value="Genomic_DNA"/>
</dbReference>
<accession>A0A8J2WFR3</accession>
<dbReference type="AlphaFoldDB" id="A0A8J2WFR3"/>
<evidence type="ECO:0000313" key="2">
    <source>
        <dbReference type="EMBL" id="CAG9585764.1"/>
    </source>
</evidence>
<comment type="caution">
    <text evidence="2">The sequence shown here is derived from an EMBL/GenBank/DDBJ whole genome shotgun (WGS) entry which is preliminary data.</text>
</comment>
<reference evidence="2" key="1">
    <citation type="submission" date="2021-09" db="EMBL/GenBank/DDBJ databases">
        <authorList>
            <person name="Martin H S."/>
        </authorList>
    </citation>
    <scope>NUCLEOTIDE SEQUENCE</scope>
</reference>
<evidence type="ECO:0000256" key="1">
    <source>
        <dbReference type="SAM" id="MobiDB-lite"/>
    </source>
</evidence>
<proteinExistence type="predicted"/>
<organism evidence="2 3">
    <name type="scientific">Danaus chrysippus</name>
    <name type="common">African queen</name>
    <dbReference type="NCBI Taxonomy" id="151541"/>
    <lineage>
        <taxon>Eukaryota</taxon>
        <taxon>Metazoa</taxon>
        <taxon>Ecdysozoa</taxon>
        <taxon>Arthropoda</taxon>
        <taxon>Hexapoda</taxon>
        <taxon>Insecta</taxon>
        <taxon>Pterygota</taxon>
        <taxon>Neoptera</taxon>
        <taxon>Endopterygota</taxon>
        <taxon>Lepidoptera</taxon>
        <taxon>Glossata</taxon>
        <taxon>Ditrysia</taxon>
        <taxon>Papilionoidea</taxon>
        <taxon>Nymphalidae</taxon>
        <taxon>Danainae</taxon>
        <taxon>Danaini</taxon>
        <taxon>Danaina</taxon>
        <taxon>Danaus</taxon>
        <taxon>Anosia</taxon>
    </lineage>
</organism>